<dbReference type="Proteomes" id="UP000322983">
    <property type="component" value="Chromosome"/>
</dbReference>
<proteinExistence type="predicted"/>
<dbReference type="InterPro" id="IPR007161">
    <property type="entry name" value="DUF364"/>
</dbReference>
<name>A0A510E3H2_9CREN</name>
<dbReference type="STRING" id="1294262.GCA_001316085_00457"/>
<reference evidence="4 5" key="2">
    <citation type="journal article" date="2020" name="Int. J. Syst. Evol. Microbiol.">
        <title>Sulfuracidifex tepidarius gen. nov., sp. nov. and transfer of Sulfolobus metallicus Huber and Stetter 1992 to the genus Sulfuracidifex as Sulfuracidifex metallicus comb. nov.</title>
        <authorList>
            <person name="Itoh T."/>
            <person name="Miura T."/>
            <person name="Sakai H.D."/>
            <person name="Kato S."/>
            <person name="Ohkuma M."/>
            <person name="Takashina T."/>
        </authorList>
    </citation>
    <scope>NUCLEOTIDE SEQUENCE</scope>
    <source>
        <strain evidence="3 5">IC-006</strain>
        <strain evidence="4">IC-007</strain>
    </source>
</reference>
<accession>A0A510E3H2</accession>
<evidence type="ECO:0000313" key="6">
    <source>
        <dbReference type="Proteomes" id="UP000325030"/>
    </source>
</evidence>
<dbReference type="GeneID" id="41717894"/>
<dbReference type="Gene3D" id="3.40.50.11590">
    <property type="match status" value="1"/>
</dbReference>
<dbReference type="RefSeq" id="WP_054845063.1">
    <property type="nucleotide sequence ID" value="NZ_AP018929.1"/>
</dbReference>
<evidence type="ECO:0000313" key="4">
    <source>
        <dbReference type="EMBL" id="BBG27027.1"/>
    </source>
</evidence>
<gene>
    <name evidence="3" type="ORF">IC006_1579</name>
    <name evidence="4" type="ORF">IC007_1556</name>
</gene>
<dbReference type="AlphaFoldDB" id="A0A510E3H2"/>
<keyword evidence="5" id="KW-1185">Reference proteome</keyword>
<reference evidence="6" key="1">
    <citation type="submission" date="2018-09" db="EMBL/GenBank/DDBJ databases">
        <title>Complete Genome Sequencing of Sulfolobus sp. JCM 16834.</title>
        <authorList>
            <person name="Kato S."/>
            <person name="Itoh T."/>
            <person name="Ohkuma M."/>
        </authorList>
    </citation>
    <scope>NUCLEOTIDE SEQUENCE [LARGE SCALE GENOMIC DNA]</scope>
    <source>
        <strain evidence="6">IC-007</strain>
    </source>
</reference>
<dbReference type="OrthoDB" id="36516at2157"/>
<dbReference type="EMBL" id="AP018929">
    <property type="protein sequence ID" value="BBG24270.1"/>
    <property type="molecule type" value="Genomic_DNA"/>
</dbReference>
<dbReference type="InterPro" id="IPR025251">
    <property type="entry name" value="DUF4213"/>
</dbReference>
<dbReference type="Pfam" id="PF04016">
    <property type="entry name" value="DUF364"/>
    <property type="match status" value="1"/>
</dbReference>
<feature type="domain" description="Putative heavy-metal chelation" evidence="1">
    <location>
        <begin position="98"/>
        <end position="214"/>
    </location>
</feature>
<evidence type="ECO:0000259" key="2">
    <source>
        <dbReference type="Pfam" id="PF13938"/>
    </source>
</evidence>
<dbReference type="EMBL" id="AP018930">
    <property type="protein sequence ID" value="BBG27027.1"/>
    <property type="molecule type" value="Genomic_DNA"/>
</dbReference>
<dbReference type="SUPFAM" id="SSF159713">
    <property type="entry name" value="Dhaf3308-like"/>
    <property type="match status" value="1"/>
</dbReference>
<protein>
    <recommendedName>
        <fullName evidence="7">Heavy-metal chelation domain-containing protein</fullName>
    </recommendedName>
</protein>
<accession>A0A510DW97</accession>
<dbReference type="Proteomes" id="UP000325030">
    <property type="component" value="Chromosome"/>
</dbReference>
<dbReference type="KEGG" id="step:IC006_1579"/>
<organism evidence="4 6">
    <name type="scientific">Sulfuracidifex tepidarius</name>
    <dbReference type="NCBI Taxonomy" id="1294262"/>
    <lineage>
        <taxon>Archaea</taxon>
        <taxon>Thermoproteota</taxon>
        <taxon>Thermoprotei</taxon>
        <taxon>Sulfolobales</taxon>
        <taxon>Sulfolobaceae</taxon>
        <taxon>Sulfuracidifex</taxon>
    </lineage>
</organism>
<evidence type="ECO:0000313" key="3">
    <source>
        <dbReference type="EMBL" id="BBG24270.1"/>
    </source>
</evidence>
<feature type="domain" description="DUF4213" evidence="2">
    <location>
        <begin position="8"/>
        <end position="84"/>
    </location>
</feature>
<evidence type="ECO:0000259" key="1">
    <source>
        <dbReference type="Pfam" id="PF04016"/>
    </source>
</evidence>
<sequence length="227" mass="24510">MIVEEIVEELKPELKKRSILNVCVGHSFTSTMLDNGEVGISHTIAEGKVNGVGSLVGASAMDVVSKNLEEPLQRSLSVSIMTALNSVDGFQEGKIEDTLDEGKTCVFGYSPIFSRGDYVIYDFYNVENLAEKRRSFSSFKGDRCANAIIYGSAIVNGSIDKILSMVSADNVAVTGVSSINAPHSLRSHGVNILGITKITDPRKGIRLVCEGGRSELGALIKSYFKRI</sequence>
<evidence type="ECO:0008006" key="7">
    <source>
        <dbReference type="Google" id="ProtNLM"/>
    </source>
</evidence>
<dbReference type="Pfam" id="PF13938">
    <property type="entry name" value="DUF4213"/>
    <property type="match status" value="1"/>
</dbReference>
<evidence type="ECO:0000313" key="5">
    <source>
        <dbReference type="Proteomes" id="UP000322983"/>
    </source>
</evidence>